<gene>
    <name evidence="2" type="primary">HOC1</name>
    <name evidence="2" type="ORF">CAAN4_H04786</name>
</gene>
<dbReference type="InterPro" id="IPR039367">
    <property type="entry name" value="Och1-like"/>
</dbReference>
<accession>A0ABP0EMD3</accession>
<proteinExistence type="inferred from homology"/>
<dbReference type="Gene3D" id="3.90.550.20">
    <property type="match status" value="1"/>
</dbReference>
<organism evidence="2 3">
    <name type="scientific">[Candida] anglica</name>
    <dbReference type="NCBI Taxonomy" id="148631"/>
    <lineage>
        <taxon>Eukaryota</taxon>
        <taxon>Fungi</taxon>
        <taxon>Dikarya</taxon>
        <taxon>Ascomycota</taxon>
        <taxon>Saccharomycotina</taxon>
        <taxon>Pichiomycetes</taxon>
        <taxon>Debaryomycetaceae</taxon>
        <taxon>Kurtzmaniella</taxon>
    </lineage>
</organism>
<dbReference type="PANTHER" id="PTHR31834:SF1">
    <property type="entry name" value="INITIATION-SPECIFIC ALPHA-1,6-MANNOSYLTRANSFERASE"/>
    <property type="match status" value="1"/>
</dbReference>
<dbReference type="SUPFAM" id="SSF53448">
    <property type="entry name" value="Nucleotide-diphospho-sugar transferases"/>
    <property type="match status" value="1"/>
</dbReference>
<evidence type="ECO:0000256" key="1">
    <source>
        <dbReference type="ARBA" id="ARBA00009003"/>
    </source>
</evidence>
<name>A0ABP0EMD3_9ASCO</name>
<dbReference type="InterPro" id="IPR007577">
    <property type="entry name" value="GlycoTrfase_DXD_sugar-bd_CS"/>
</dbReference>
<dbReference type="PANTHER" id="PTHR31834">
    <property type="entry name" value="INITIATION-SPECIFIC ALPHA-1,6-MANNOSYLTRANSFERASE"/>
    <property type="match status" value="1"/>
</dbReference>
<dbReference type="Pfam" id="PF04488">
    <property type="entry name" value="Gly_transf_sug"/>
    <property type="match status" value="1"/>
</dbReference>
<dbReference type="InterPro" id="IPR029044">
    <property type="entry name" value="Nucleotide-diphossugar_trans"/>
</dbReference>
<comment type="similarity">
    <text evidence="1">Belongs to the glycosyltransferase 32 family.</text>
</comment>
<reference evidence="2 3" key="1">
    <citation type="submission" date="2024-01" db="EMBL/GenBank/DDBJ databases">
        <authorList>
            <consortium name="Genoscope - CEA"/>
            <person name="William W."/>
        </authorList>
    </citation>
    <scope>NUCLEOTIDE SEQUENCE [LARGE SCALE GENOMIC DNA]</scope>
    <source>
        <strain evidence="2 3">29B2s-10</strain>
    </source>
</reference>
<sequence length="371" mass="42626">MIDKRIRSIVLLVVLVVLMYAFFSTIHTPRDVLSSEFTDEKLRKYAELETYQNFRANGKLFRPNSKARLPAESTVRQQLSFQFPFEPAKGFQKNIWQTWKVPLDDPDFPPKFKELQSTWTTNNPDYKHYVLPDDACHELINQQYATVPHVVEAYNSMPKSILKADFFRYLILFARGGVYSDIDTRSIKPIDKWMSGDEKIYDKKNPTSIAIGIEADPNRPDWEDWYARRIQLCQWTIQAKKGHPLLRELIANITDTTLTRKRNGQLTKVLGKDEGGDIMNWTGPGIFTDFVFKYLNNIVLSSQGHAGTEDPITWKLFTGISLPVVVDDVMILPITSFSPGVNQMGAQSTSDPMAYAEHLFSGSWKPEDERM</sequence>
<dbReference type="Proteomes" id="UP001497600">
    <property type="component" value="Chromosome H"/>
</dbReference>
<evidence type="ECO:0000313" key="3">
    <source>
        <dbReference type="Proteomes" id="UP001497600"/>
    </source>
</evidence>
<dbReference type="EMBL" id="OZ004260">
    <property type="protein sequence ID" value="CAK7920651.1"/>
    <property type="molecule type" value="Genomic_DNA"/>
</dbReference>
<protein>
    <submittedName>
        <fullName evidence="2">Glycosyltransferase Hoc1p</fullName>
    </submittedName>
</protein>
<evidence type="ECO:0000313" key="2">
    <source>
        <dbReference type="EMBL" id="CAK7920651.1"/>
    </source>
</evidence>
<keyword evidence="3" id="KW-1185">Reference proteome</keyword>